<reference evidence="2" key="1">
    <citation type="submission" date="2015-11" db="EMBL/GenBank/DDBJ databases">
        <authorList>
            <person name="Varghese N."/>
        </authorList>
    </citation>
    <scope>NUCLEOTIDE SEQUENCE [LARGE SCALE GENOMIC DNA]</scope>
    <source>
        <strain evidence="2">JGI-23</strain>
    </source>
</reference>
<dbReference type="RefSeq" id="WP_143713951.1">
    <property type="nucleotide sequence ID" value="NZ_CZVW01000025.1"/>
</dbReference>
<organism evidence="1 2">
    <name type="scientific">Candidatus Chryseopegocella kryptomonas</name>
    <dbReference type="NCBI Taxonomy" id="1633643"/>
    <lineage>
        <taxon>Bacteria</taxon>
        <taxon>Pseudomonadati</taxon>
        <taxon>Candidatus Kryptoniota</taxon>
        <taxon>Candidatus Chryseopegocella</taxon>
    </lineage>
</organism>
<sequence>MRKIFLITSILLIIFLYGCFEKPSEPVLPTWDVDLTVPIFNRTFTLGEFVEKDTTYLKVGSGNQIYYSTSQELEATQIGDNLKISDISASASTQLGNFEVKDPGTISAKISVGQIFPGLSNVPPGNYIVPSNSPGQTISTNFTAFDNFQSITFDGGVLKITVANGLPVPLQFPDGLKIYAQSNPSTPIVTLFVNETVNANSQKTAEVDLSGITLPANLGLTVTVLSPGSGGSPVYLDVNQMFLTVSAELQNLSIASATAKIPSQTEPVAIDDSFILEPNEPQPDLINEATFKSGQLNIRIVNNIDLGLNGTLKLYNFVNKFDNSPLQISINIGRKNSTSNTVTQSINLANYKLVGNNLNQISYRVEVRTEDTGDEFRTINKNDGLSAQINLTNLVIESISGKVKPREISFDEQKIDLSELKDYREKFSGRLRFDDIRVEINLYKTAQFTFDLNLKIKAFNTRTGRVDSLEIPVAQRRFSGTSHRIVLDKSNSTIVDFINSFAETELPEYLTISGYVFVNPNYETGRVSSSDSVYGSVLVNFPASFGISNAEFKDTSEVEELSSETKKQIDKANYGKLFVEIDNGVGVELKFRAVLFGFVMDSLISIPKSNDFIISSAPVDNNGFSIGATKSVNVIELNRDEIQKFKDMKFIRSFLSLATADNGKIVKFRTTDSIKVKIYGRLNYKVEITNK</sequence>
<dbReference type="AlphaFoldDB" id="A0A0P1NXX9"/>
<gene>
    <name evidence="1" type="ORF">JGI23_01764</name>
</gene>
<name>A0A0P1NXX9_9BACT</name>
<evidence type="ECO:0000313" key="1">
    <source>
        <dbReference type="EMBL" id="CUT04605.1"/>
    </source>
</evidence>
<keyword evidence="2" id="KW-1185">Reference proteome</keyword>
<dbReference type="OrthoDB" id="9809447at2"/>
<evidence type="ECO:0000313" key="2">
    <source>
        <dbReference type="Proteomes" id="UP000199197"/>
    </source>
</evidence>
<protein>
    <submittedName>
        <fullName evidence="1">Uncharacterized protein</fullName>
    </submittedName>
</protein>
<dbReference type="PROSITE" id="PS51257">
    <property type="entry name" value="PROKAR_LIPOPROTEIN"/>
    <property type="match status" value="1"/>
</dbReference>
<accession>A0A0P1NXX9</accession>
<dbReference type="Proteomes" id="UP000199197">
    <property type="component" value="Unassembled WGS sequence"/>
</dbReference>
<proteinExistence type="predicted"/>
<dbReference type="EMBL" id="CZVW01000025">
    <property type="protein sequence ID" value="CUT04605.1"/>
    <property type="molecule type" value="Genomic_DNA"/>
</dbReference>